<accession>A0AAD7HD01</accession>
<proteinExistence type="predicted"/>
<gene>
    <name evidence="1" type="ORF">B0H16DRAFT_447991</name>
</gene>
<dbReference type="Proteomes" id="UP001215598">
    <property type="component" value="Unassembled WGS sequence"/>
</dbReference>
<dbReference type="EMBL" id="JARKIB010000283">
    <property type="protein sequence ID" value="KAJ7716999.1"/>
    <property type="molecule type" value="Genomic_DNA"/>
</dbReference>
<keyword evidence="2" id="KW-1185">Reference proteome</keyword>
<name>A0AAD7HD01_9AGAR</name>
<comment type="caution">
    <text evidence="1">The sequence shown here is derived from an EMBL/GenBank/DDBJ whole genome shotgun (WGS) entry which is preliminary data.</text>
</comment>
<protein>
    <submittedName>
        <fullName evidence="1">Uncharacterized protein</fullName>
    </submittedName>
</protein>
<dbReference type="AlphaFoldDB" id="A0AAD7HD01"/>
<evidence type="ECO:0000313" key="2">
    <source>
        <dbReference type="Proteomes" id="UP001215598"/>
    </source>
</evidence>
<sequence length="199" mass="21694">MPLFDILKSNKHAPTGADNQILAASSSKRSLKNYASSVKSSGGSSMRSMAQSMVSFYSAVTGSGPRVPKRRRPDFSKLGEILSSLLLFRSPTMQVCPNGIRRTHPLRRSCLGRRQHRPRLSSLEAPPVLSLWLTKTISLGWDLYYTATSGPSQRCLCIITLPKLLAKYALRSSRRSTLGASTFGSSLPLTAPSTHSSLL</sequence>
<organism evidence="1 2">
    <name type="scientific">Mycena metata</name>
    <dbReference type="NCBI Taxonomy" id="1033252"/>
    <lineage>
        <taxon>Eukaryota</taxon>
        <taxon>Fungi</taxon>
        <taxon>Dikarya</taxon>
        <taxon>Basidiomycota</taxon>
        <taxon>Agaricomycotina</taxon>
        <taxon>Agaricomycetes</taxon>
        <taxon>Agaricomycetidae</taxon>
        <taxon>Agaricales</taxon>
        <taxon>Marasmiineae</taxon>
        <taxon>Mycenaceae</taxon>
        <taxon>Mycena</taxon>
    </lineage>
</organism>
<evidence type="ECO:0000313" key="1">
    <source>
        <dbReference type="EMBL" id="KAJ7716999.1"/>
    </source>
</evidence>
<reference evidence="1" key="1">
    <citation type="submission" date="2023-03" db="EMBL/GenBank/DDBJ databases">
        <title>Massive genome expansion in bonnet fungi (Mycena s.s.) driven by repeated elements and novel gene families across ecological guilds.</title>
        <authorList>
            <consortium name="Lawrence Berkeley National Laboratory"/>
            <person name="Harder C.B."/>
            <person name="Miyauchi S."/>
            <person name="Viragh M."/>
            <person name="Kuo A."/>
            <person name="Thoen E."/>
            <person name="Andreopoulos B."/>
            <person name="Lu D."/>
            <person name="Skrede I."/>
            <person name="Drula E."/>
            <person name="Henrissat B."/>
            <person name="Morin E."/>
            <person name="Kohler A."/>
            <person name="Barry K."/>
            <person name="LaButti K."/>
            <person name="Morin E."/>
            <person name="Salamov A."/>
            <person name="Lipzen A."/>
            <person name="Mereny Z."/>
            <person name="Hegedus B."/>
            <person name="Baldrian P."/>
            <person name="Stursova M."/>
            <person name="Weitz H."/>
            <person name="Taylor A."/>
            <person name="Grigoriev I.V."/>
            <person name="Nagy L.G."/>
            <person name="Martin F."/>
            <person name="Kauserud H."/>
        </authorList>
    </citation>
    <scope>NUCLEOTIDE SEQUENCE</scope>
    <source>
        <strain evidence="1">CBHHK182m</strain>
    </source>
</reference>